<feature type="domain" description="Group II intron maturase-specific" evidence="2">
    <location>
        <begin position="1059"/>
        <end position="1132"/>
    </location>
</feature>
<dbReference type="CDD" id="cd01651">
    <property type="entry name" value="RT_G2_intron"/>
    <property type="match status" value="1"/>
</dbReference>
<dbReference type="EMBL" id="KT625097">
    <property type="protein sequence ID" value="ALO21385.1"/>
    <property type="molecule type" value="Genomic_DNA"/>
</dbReference>
<evidence type="ECO:0000259" key="3">
    <source>
        <dbReference type="Pfam" id="PF13655"/>
    </source>
</evidence>
<dbReference type="InterPro" id="IPR051083">
    <property type="entry name" value="GrpII_Intron_Splice-Mob/Def"/>
</dbReference>
<proteinExistence type="predicted"/>
<evidence type="ECO:0000259" key="1">
    <source>
        <dbReference type="Pfam" id="PF00078"/>
    </source>
</evidence>
<dbReference type="Pfam" id="PF08388">
    <property type="entry name" value="GIIM"/>
    <property type="match status" value="1"/>
</dbReference>
<dbReference type="InterPro" id="IPR025960">
    <property type="entry name" value="RVT_N"/>
</dbReference>
<gene>
    <name evidence="4" type="primary">orf1195</name>
</gene>
<dbReference type="InterPro" id="IPR013597">
    <property type="entry name" value="Mat_intron_G2"/>
</dbReference>
<name>A0A0S2ICK3_9CHLO</name>
<dbReference type="Pfam" id="PF13655">
    <property type="entry name" value="RVT_N"/>
    <property type="match status" value="1"/>
</dbReference>
<evidence type="ECO:0000259" key="2">
    <source>
        <dbReference type="Pfam" id="PF08388"/>
    </source>
</evidence>
<dbReference type="AlphaFoldDB" id="A0A0S2ICK3"/>
<organism evidence="4">
    <name type="scientific">Golenkinia longispicula</name>
    <dbReference type="NCBI Taxonomy" id="204992"/>
    <lineage>
        <taxon>Eukaryota</taxon>
        <taxon>Viridiplantae</taxon>
        <taxon>Chlorophyta</taxon>
        <taxon>core chlorophytes</taxon>
        <taxon>Chlorophyceae</taxon>
        <taxon>CS clade</taxon>
        <taxon>Chlamydomonadales</taxon>
        <taxon>Golenkiniaceae</taxon>
        <taxon>Golenkinia</taxon>
    </lineage>
</organism>
<accession>A0A0S2ICK3</accession>
<protein>
    <submittedName>
        <fullName evidence="4">Putative reverse transcriptase and intron maturase</fullName>
    </submittedName>
</protein>
<dbReference type="PANTHER" id="PTHR34047:SF10">
    <property type="entry name" value="GROUP II INTRON-ASSOCIATED OPEN READING FRAME"/>
    <property type="match status" value="1"/>
</dbReference>
<feature type="domain" description="Reverse transcriptase N-terminal" evidence="3">
    <location>
        <begin position="40"/>
        <end position="120"/>
    </location>
</feature>
<dbReference type="Pfam" id="PF00078">
    <property type="entry name" value="RVT_1"/>
    <property type="match status" value="1"/>
</dbReference>
<keyword evidence="4" id="KW-0808">Transferase</keyword>
<dbReference type="InterPro" id="IPR043502">
    <property type="entry name" value="DNA/RNA_pol_sf"/>
</dbReference>
<feature type="domain" description="Reverse transcriptase" evidence="1">
    <location>
        <begin position="772"/>
        <end position="826"/>
    </location>
</feature>
<dbReference type="GO" id="GO:0003964">
    <property type="term" value="F:RNA-directed DNA polymerase activity"/>
    <property type="evidence" value="ECO:0007669"/>
    <property type="project" value="UniProtKB-KW"/>
</dbReference>
<reference evidence="4" key="1">
    <citation type="journal article" date="2015" name="BMC Evol. Biol.">
        <title>Chloroplast phylogenomic analysis of chlorophyte green algae identifies a novel lineage sister to the Sphaeropleales (Chlorophyceae).</title>
        <authorList>
            <person name="Lemieux C."/>
            <person name="Vincent A.T."/>
            <person name="Labarre A."/>
            <person name="Otis C."/>
            <person name="Turmel M."/>
        </authorList>
    </citation>
    <scope>NUCLEOTIDE SEQUENCE</scope>
</reference>
<sequence>MNIPNSLNRRMDRKHWSFFKCAFNNKSTNKKTSSYNDGCWHDIDWIPVRCYVHKLQKRIYTYSREGNFYKVRKLQNTLVNSYNAKLLAVKKVTENQKGKQKKETFARRLNSQQKYELAHSLRFPNCYSTKVKNRAKKTIPRVSFNISATREKKNPFIIQKGRMQKGLSPFYNSKISRTEFLPLGNVSRPYNMPPAGNKKSRGIQLLRIFNYKRIKIQLKSKKATIDSKKKIKPTKIFDGKQKIFKSKINKITNRDLLFGLEKKSNTAVLRDQAIQTLLKMALEPEWEAKFEPNSYGFRPGRNCHDAIRAILIGLEKSSKYVLVANLTKCLEKIDYRMLLKKINMKGRFNIQLKGLLKSIPARPSLLPNTACNIKRIARANALFYHKDFSFAAQQQDFLFDLSNKFDKRDIMINQIKKTKTPTSRLLKRIKKVPFLNLLRKLKPSVLTRELKSPYNSFFCLTAAPKNKNGSSVAAYCYAVELKSKDQPSAGREPPKKPPCPSPLLLKKARTKVLFLPLNITCGRHIKRPTYIKKSLRSCAYLCDLSNKFDPLILPGILNRGAFFNSKFNSKKGQGLRFSARKKRPSVFSTGNASRPDNKKRSGRHFLYGKWNKKKKSKDLPYGKCISLRSRTKVLFLNKKRHPKFIVGEKPDRNSFRPSAQAIVDLRELTSVESKKNFFSCLKFNKLNNTSIIAPLLANIALHGLEYKLKNNIENLNSYSRPYNMTPAGNKKAFNMPPAGNITRELKSSQYGINMEKFEDFNSRAKREDKPSISQGLNKNVYCIRYADDLVIMHSQKNGIIACKQIMEQWMSEIGLDFSLAKLYITHSLELTDQDSSYNSPFLFTPSRTLVLEGCRGHFPEEKSLGALAQDLRFSARKKRPTVFPTGHLEIFPLIIKKRNLKIFPTVNASRLARELKSSYNKKKRILSLRSRTKVLFLNKKRHLRSTLKIKKGPAKLGFFFRPAGNETVNTYYKNKHSLEKYSYSFLSNLFDKSNKKNFRKKALSLAVHAKHARVPGFDFSGFTIRQFKSKSHGAKNERSGKFDIKTLVVPSKENCVSYQRKLANLIHRRLNAPQEVLISELNQIIIGWTSFFGRSDALKSGVLQQMDYLLYLKLRKWAKRKSKTVKARKKYWKTEENQKWVFCTSKGTKLVSHLDYARSIYKYRKIQGESSPYDGNDFYWATRTGTNRAEMKTEL</sequence>
<evidence type="ECO:0000313" key="4">
    <source>
        <dbReference type="EMBL" id="ALO21385.1"/>
    </source>
</evidence>
<dbReference type="PANTHER" id="PTHR34047">
    <property type="entry name" value="NUCLEAR INTRON MATURASE 1, MITOCHONDRIAL-RELATED"/>
    <property type="match status" value="1"/>
</dbReference>
<keyword evidence="4" id="KW-0695">RNA-directed DNA polymerase</keyword>
<keyword evidence="4" id="KW-0150">Chloroplast</keyword>
<dbReference type="InterPro" id="IPR000477">
    <property type="entry name" value="RT_dom"/>
</dbReference>
<dbReference type="SUPFAM" id="SSF56672">
    <property type="entry name" value="DNA/RNA polymerases"/>
    <property type="match status" value="2"/>
</dbReference>
<keyword evidence="4" id="KW-0934">Plastid</keyword>
<geneLocation type="chloroplast" evidence="4"/>
<keyword evidence="4" id="KW-0548">Nucleotidyltransferase</keyword>